<accession>A0A5R8LQJ3</accession>
<organism evidence="2 3">
    <name type="scientific">Lacticaseibacillus zeae</name>
    <name type="common">Lactobacillus zeae</name>
    <dbReference type="NCBI Taxonomy" id="57037"/>
    <lineage>
        <taxon>Bacteria</taxon>
        <taxon>Bacillati</taxon>
        <taxon>Bacillota</taxon>
        <taxon>Bacilli</taxon>
        <taxon>Lactobacillales</taxon>
        <taxon>Lactobacillaceae</taxon>
        <taxon>Lacticaseibacillus</taxon>
    </lineage>
</organism>
<sequence length="83" mass="9707">MPRRSNRRRFGAQQWNCCWWSGFCSAYNKAELRDSAGLAEALSRALRSSFASPAPNRRRLRSLARRNYPFCQTNPTAPRQSWR</sequence>
<dbReference type="EMBL" id="VBWN01000011">
    <property type="protein sequence ID" value="TLF39509.1"/>
    <property type="molecule type" value="Genomic_DNA"/>
</dbReference>
<feature type="region of interest" description="Disordered" evidence="1">
    <location>
        <begin position="64"/>
        <end position="83"/>
    </location>
</feature>
<gene>
    <name evidence="2" type="ORF">FEI14_12535</name>
</gene>
<dbReference type="AlphaFoldDB" id="A0A5R8LQJ3"/>
<proteinExistence type="predicted"/>
<protein>
    <submittedName>
        <fullName evidence="2">Uncharacterized protein</fullName>
    </submittedName>
</protein>
<evidence type="ECO:0000313" key="3">
    <source>
        <dbReference type="Proteomes" id="UP000307781"/>
    </source>
</evidence>
<name>A0A5R8LQJ3_LACZE</name>
<reference evidence="2 3" key="1">
    <citation type="submission" date="2019-05" db="EMBL/GenBank/DDBJ databases">
        <title>Genome-based reclassification of Lactobacillus casei as Lactobacillus casei subsp. casei. subsp.nov., description of Lactobacillus casei subsp. zeae subsp. nov., and emended description of Lactobacillus casei.</title>
        <authorList>
            <person name="Huang C.-H."/>
        </authorList>
    </citation>
    <scope>NUCLEOTIDE SEQUENCE [LARGE SCALE GENOMIC DNA]</scope>
    <source>
        <strain evidence="2 3">CRBIP24.58</strain>
    </source>
</reference>
<evidence type="ECO:0000256" key="1">
    <source>
        <dbReference type="SAM" id="MobiDB-lite"/>
    </source>
</evidence>
<evidence type="ECO:0000313" key="2">
    <source>
        <dbReference type="EMBL" id="TLF39509.1"/>
    </source>
</evidence>
<feature type="compositionally biased region" description="Polar residues" evidence="1">
    <location>
        <begin position="70"/>
        <end position="83"/>
    </location>
</feature>
<dbReference type="Proteomes" id="UP000307781">
    <property type="component" value="Unassembled WGS sequence"/>
</dbReference>
<comment type="caution">
    <text evidence="2">The sequence shown here is derived from an EMBL/GenBank/DDBJ whole genome shotgun (WGS) entry which is preliminary data.</text>
</comment>